<dbReference type="RefSeq" id="XP_066078652.1">
    <property type="nucleotide sequence ID" value="XM_066222555.1"/>
</dbReference>
<accession>A0AAX4K517</accession>
<protein>
    <submittedName>
        <fullName evidence="2">Uncharacterized protein</fullName>
    </submittedName>
</protein>
<dbReference type="AlphaFoldDB" id="A0AAX4K517"/>
<gene>
    <name evidence="2" type="ORF">L201_006839</name>
</gene>
<evidence type="ECO:0000256" key="1">
    <source>
        <dbReference type="SAM" id="MobiDB-lite"/>
    </source>
</evidence>
<reference evidence="2 3" key="1">
    <citation type="submission" date="2024-01" db="EMBL/GenBank/DDBJ databases">
        <title>Comparative genomics of Cryptococcus and Kwoniella reveals pathogenesis evolution and contrasting modes of karyotype evolution via chromosome fusion or intercentromeric recombination.</title>
        <authorList>
            <person name="Coelho M.A."/>
            <person name="David-Palma M."/>
            <person name="Shea T."/>
            <person name="Bowers K."/>
            <person name="McGinley-Smith S."/>
            <person name="Mohammad A.W."/>
            <person name="Gnirke A."/>
            <person name="Yurkov A.M."/>
            <person name="Nowrousian M."/>
            <person name="Sun S."/>
            <person name="Cuomo C.A."/>
            <person name="Heitman J."/>
        </authorList>
    </citation>
    <scope>NUCLEOTIDE SEQUENCE [LARGE SCALE GENOMIC DNA]</scope>
    <source>
        <strain evidence="2 3">CBS 6074</strain>
    </source>
</reference>
<feature type="compositionally biased region" description="Polar residues" evidence="1">
    <location>
        <begin position="120"/>
        <end position="129"/>
    </location>
</feature>
<evidence type="ECO:0000313" key="2">
    <source>
        <dbReference type="EMBL" id="WWC91890.1"/>
    </source>
</evidence>
<feature type="compositionally biased region" description="Pro residues" evidence="1">
    <location>
        <begin position="14"/>
        <end position="23"/>
    </location>
</feature>
<dbReference type="EMBL" id="CP144106">
    <property type="protein sequence ID" value="WWC91890.1"/>
    <property type="molecule type" value="Genomic_DNA"/>
</dbReference>
<name>A0AAX4K517_9TREE</name>
<feature type="compositionally biased region" description="Basic residues" evidence="1">
    <location>
        <begin position="91"/>
        <end position="104"/>
    </location>
</feature>
<feature type="compositionally biased region" description="Pro residues" evidence="1">
    <location>
        <begin position="68"/>
        <end position="77"/>
    </location>
</feature>
<feature type="compositionally biased region" description="Basic and acidic residues" evidence="1">
    <location>
        <begin position="254"/>
        <end position="269"/>
    </location>
</feature>
<sequence>MSTPQSTPNRKALMPPPLPPTPLTPSNALVLRGPLGPLTPTTPSSQRSPKMHTALLQVKQESSLMRTPKPPIIPPTPSSLIRSPRSLTPSIRRRSSATPSRRRASTTTSSASFLAKLQQIRGNSSQGSVRNAAPGPAGGARHPRPLRNEDEDPEQRDFWSSGNIHGSSVNAVIEIDSDEEISPIPSPTPTANRNRETSRSPIKSLDSLTTHTEILDEHSTAPRGVRQESTFSLFSHDSRASPFVRDPTWDDSDLRYGRQYPRADGRTRENGNPSIDTSATFPSIPLSFARSIEKVATILKFLEGKHEEKKLEEAQSVDNMEKLDIICDVYFPSEFSAKYREFIYNIKAELETSNIAVNQEAISSIIRILKTSLVQSIRSFFNEYKETKIHKGTKEIRQNLWFNEFKSYLRISKSTSFSPEMDKMICENILLSLRSVLDEKKEMTKIINSLNDKFENINILQARRVLDAIIDLSAQVINIIWTK</sequence>
<evidence type="ECO:0000313" key="3">
    <source>
        <dbReference type="Proteomes" id="UP001355207"/>
    </source>
</evidence>
<dbReference type="GeneID" id="91097508"/>
<feature type="compositionally biased region" description="Low complexity" evidence="1">
    <location>
        <begin position="78"/>
        <end position="90"/>
    </location>
</feature>
<proteinExistence type="predicted"/>
<organism evidence="2 3">
    <name type="scientific">Kwoniella dendrophila CBS 6074</name>
    <dbReference type="NCBI Taxonomy" id="1295534"/>
    <lineage>
        <taxon>Eukaryota</taxon>
        <taxon>Fungi</taxon>
        <taxon>Dikarya</taxon>
        <taxon>Basidiomycota</taxon>
        <taxon>Agaricomycotina</taxon>
        <taxon>Tremellomycetes</taxon>
        <taxon>Tremellales</taxon>
        <taxon>Cryptococcaceae</taxon>
        <taxon>Kwoniella</taxon>
    </lineage>
</organism>
<keyword evidence="3" id="KW-1185">Reference proteome</keyword>
<dbReference type="Proteomes" id="UP001355207">
    <property type="component" value="Chromosome 9"/>
</dbReference>
<feature type="region of interest" description="Disordered" evidence="1">
    <location>
        <begin position="1"/>
        <end position="208"/>
    </location>
</feature>
<feature type="compositionally biased region" description="Low complexity" evidence="1">
    <location>
        <begin position="33"/>
        <end position="43"/>
    </location>
</feature>
<feature type="compositionally biased region" description="Polar residues" evidence="1">
    <location>
        <begin position="158"/>
        <end position="170"/>
    </location>
</feature>
<feature type="region of interest" description="Disordered" evidence="1">
    <location>
        <begin position="254"/>
        <end position="278"/>
    </location>
</feature>